<dbReference type="Gene3D" id="1.20.890.10">
    <property type="entry name" value="cAMP-dependent protein kinase regulatory subunit, dimerization-anchoring domain"/>
    <property type="match status" value="1"/>
</dbReference>
<comment type="caution">
    <text evidence="5">The sequence shown here is derived from an EMBL/GenBank/DDBJ whole genome shotgun (WGS) entry which is preliminary data.</text>
</comment>
<keyword evidence="2" id="KW-0547">Nucleotide-binding</keyword>
<dbReference type="GO" id="GO:0016301">
    <property type="term" value="F:kinase activity"/>
    <property type="evidence" value="ECO:0007669"/>
    <property type="project" value="UniProtKB-KW"/>
</dbReference>
<evidence type="ECO:0000256" key="2">
    <source>
        <dbReference type="ARBA" id="ARBA00022741"/>
    </source>
</evidence>
<dbReference type="CDD" id="cd01428">
    <property type="entry name" value="ADK"/>
    <property type="match status" value="1"/>
</dbReference>
<dbReference type="InterPro" id="IPR036291">
    <property type="entry name" value="NAD(P)-bd_dom_sf"/>
</dbReference>
<evidence type="ECO:0000256" key="1">
    <source>
        <dbReference type="ARBA" id="ARBA00022679"/>
    </source>
</evidence>
<accession>A0ABD1KHD9</accession>
<evidence type="ECO:0000313" key="6">
    <source>
        <dbReference type="Proteomes" id="UP001591681"/>
    </source>
</evidence>
<proteinExistence type="predicted"/>
<dbReference type="Gene3D" id="3.40.50.720">
    <property type="entry name" value="NAD(P)-binding Rossmann-like Domain"/>
    <property type="match status" value="1"/>
</dbReference>
<dbReference type="Pfam" id="PF05186">
    <property type="entry name" value="Dpy-30"/>
    <property type="match status" value="1"/>
</dbReference>
<dbReference type="SUPFAM" id="SSF51735">
    <property type="entry name" value="NAD(P)-binding Rossmann-fold domains"/>
    <property type="match status" value="1"/>
</dbReference>
<feature type="coiled-coil region" evidence="4">
    <location>
        <begin position="594"/>
        <end position="653"/>
    </location>
</feature>
<keyword evidence="6" id="KW-1185">Reference proteome</keyword>
<dbReference type="InterPro" id="IPR047499">
    <property type="entry name" value="DD_AK7"/>
</dbReference>
<evidence type="ECO:0000313" key="5">
    <source>
        <dbReference type="EMBL" id="KAL2098532.1"/>
    </source>
</evidence>
<name>A0ABD1KHD9_9TELE</name>
<feature type="coiled-coil region" evidence="4">
    <location>
        <begin position="390"/>
        <end position="417"/>
    </location>
</feature>
<gene>
    <name evidence="5" type="ORF">ACEWY4_005012</name>
</gene>
<dbReference type="Proteomes" id="UP001591681">
    <property type="component" value="Unassembled WGS sequence"/>
</dbReference>
<dbReference type="SUPFAM" id="SSF52540">
    <property type="entry name" value="P-loop containing nucleoside triphosphate hydrolases"/>
    <property type="match status" value="1"/>
</dbReference>
<dbReference type="PANTHER" id="PTHR23359">
    <property type="entry name" value="NUCLEOTIDE KINASE"/>
    <property type="match status" value="1"/>
</dbReference>
<evidence type="ECO:0008006" key="7">
    <source>
        <dbReference type="Google" id="ProtNLM"/>
    </source>
</evidence>
<dbReference type="GO" id="GO:0000166">
    <property type="term" value="F:nucleotide binding"/>
    <property type="evidence" value="ECO:0007669"/>
    <property type="project" value="UniProtKB-KW"/>
</dbReference>
<keyword evidence="4" id="KW-0175">Coiled coil</keyword>
<dbReference type="Pfam" id="PF00406">
    <property type="entry name" value="ADK"/>
    <property type="match status" value="1"/>
</dbReference>
<dbReference type="InterPro" id="IPR027417">
    <property type="entry name" value="P-loop_NTPase"/>
</dbReference>
<dbReference type="CDD" id="cd22967">
    <property type="entry name" value="DD_AK7"/>
    <property type="match status" value="1"/>
</dbReference>
<dbReference type="AlphaFoldDB" id="A0ABD1KHD9"/>
<dbReference type="InterPro" id="IPR007858">
    <property type="entry name" value="Dpy-30_motif"/>
</dbReference>
<evidence type="ECO:0000256" key="3">
    <source>
        <dbReference type="ARBA" id="ARBA00022777"/>
    </source>
</evidence>
<keyword evidence="3" id="KW-0418">Kinase</keyword>
<reference evidence="5 6" key="1">
    <citation type="submission" date="2024-09" db="EMBL/GenBank/DDBJ databases">
        <title>A chromosome-level genome assembly of Gray's grenadier anchovy, Coilia grayii.</title>
        <authorList>
            <person name="Fu Z."/>
        </authorList>
    </citation>
    <scope>NUCLEOTIDE SEQUENCE [LARGE SCALE GENOMIC DNA]</scope>
    <source>
        <strain evidence="5">G4</strain>
        <tissue evidence="5">Muscle</tissue>
    </source>
</reference>
<dbReference type="InterPro" id="IPR000850">
    <property type="entry name" value="Adenylat/UMP-CMP_kin"/>
</dbReference>
<sequence>MAHEEAYGSNRSKRVFINNVETYTSKHIGTILAASFLGSSLDDATENDLEEEQSPRQQKVKHAGYQIVGTIRDKSDGKKCTYTVAEYHQLDRNELLKQMLECDVIIYNISEYADQIEEASWAARALHDKMDKFFKPKTFILVSTVMTWAMSKPVDPDNGAIPFTDVDYRTRKPHPNFKQHITAEKLVVKLGKTQRSQFCTYVVASGLQYGMGEQVFHFFFKAAWLGAMDKIPIFGEGTNVLPTIHINDLASVVLNLMVQKPKQNYLVAVDDSKNTLADIVKVISLSLGPGRTSVVPVEEAFFIPDMTQADIDSLLVNLRFDALFIKENLDMRWVCEAGITEHISQVVEEYRQTRGLLPIRICVLGPPAVGKSSIAQKICAHYRLPHVRLRDTINEKLTHLENQIQLANAEGDESEEASIGAQDQLDTLKDSMEQNGGRLDDQYVIQIIRDKLRSKPCQNQGYVLDGFPKTYDQAKELFYAEEEEDNEGGSTKKITPDAIFSLDATDAFLKQRVLNLPESEVEGTTYSQDRFPRRLANYRDNNMEDEAVLNYFEELEIQPEHIEITSSDDMDYLVVMQTIVRRVGQAQNYGPTSQEVQEEERRRVEARLQREAKEAAERERLEAEEATQREARWEEWSQKLEEVRREEKELLEQQSVPLRGYLMQHVMPTLTQGLIECCSTRPDDPVDFLAEYLFKNNPAVQ</sequence>
<dbReference type="Gene3D" id="3.40.50.300">
    <property type="entry name" value="P-loop containing nucleotide triphosphate hydrolases"/>
    <property type="match status" value="1"/>
</dbReference>
<protein>
    <recommendedName>
        <fullName evidence="7">Nucleoside-diphosphate kinase</fullName>
    </recommendedName>
</protein>
<evidence type="ECO:0000256" key="4">
    <source>
        <dbReference type="SAM" id="Coils"/>
    </source>
</evidence>
<keyword evidence="1" id="KW-0808">Transferase</keyword>
<organism evidence="5 6">
    <name type="scientific">Coilia grayii</name>
    <name type="common">Gray's grenadier anchovy</name>
    <dbReference type="NCBI Taxonomy" id="363190"/>
    <lineage>
        <taxon>Eukaryota</taxon>
        <taxon>Metazoa</taxon>
        <taxon>Chordata</taxon>
        <taxon>Craniata</taxon>
        <taxon>Vertebrata</taxon>
        <taxon>Euteleostomi</taxon>
        <taxon>Actinopterygii</taxon>
        <taxon>Neopterygii</taxon>
        <taxon>Teleostei</taxon>
        <taxon>Clupei</taxon>
        <taxon>Clupeiformes</taxon>
        <taxon>Clupeoidei</taxon>
        <taxon>Engraulidae</taxon>
        <taxon>Coilinae</taxon>
        <taxon>Coilia</taxon>
    </lineage>
</organism>
<dbReference type="EMBL" id="JBHFQA010000005">
    <property type="protein sequence ID" value="KAL2098532.1"/>
    <property type="molecule type" value="Genomic_DNA"/>
</dbReference>